<evidence type="ECO:0000256" key="3">
    <source>
        <dbReference type="ARBA" id="ARBA00022741"/>
    </source>
</evidence>
<dbReference type="Pfam" id="PF00069">
    <property type="entry name" value="Pkinase"/>
    <property type="match status" value="1"/>
</dbReference>
<protein>
    <recommendedName>
        <fullName evidence="1">non-specific serine/threonine protein kinase</fullName>
        <ecNumber evidence="1">2.7.11.1</ecNumber>
    </recommendedName>
</protein>
<proteinExistence type="predicted"/>
<organism evidence="8 9">
    <name type="scientific">Streptomyces brasiliensis</name>
    <dbReference type="NCBI Taxonomy" id="1954"/>
    <lineage>
        <taxon>Bacteria</taxon>
        <taxon>Bacillati</taxon>
        <taxon>Actinomycetota</taxon>
        <taxon>Actinomycetes</taxon>
        <taxon>Kitasatosporales</taxon>
        <taxon>Streptomycetaceae</taxon>
        <taxon>Streptomyces</taxon>
    </lineage>
</organism>
<keyword evidence="4" id="KW-0418">Kinase</keyword>
<sequence length="279" mass="29376">MHRDLKPSNIIMAADGPRVLDFGIARAVEDSRLTMTGTGVGTPGFLAPEQAEGLDVTGAADVFALGAVLVAAAGGSAFGAGTPMVLMYRSVHHDADVSAVPVTLRPVVEACLTKNPAQRLTPEQLVEALTDGTHTPTSASPVSIPPAVPPPRYAPTEATPAPLVAPPTVPHATTASSPAATEREEELEFLATDRKNAILADARGISFGVDGATVDLPWPFITQVTYEQVIRAFGYGLTVAVDTSSGERYTCQVKVRQSDQIEAWIDELEALLDRCLPNR</sequence>
<dbReference type="InterPro" id="IPR050660">
    <property type="entry name" value="NEK_Ser/Thr_kinase"/>
</dbReference>
<dbReference type="GO" id="GO:0005524">
    <property type="term" value="F:ATP binding"/>
    <property type="evidence" value="ECO:0007669"/>
    <property type="project" value="UniProtKB-KW"/>
</dbReference>
<keyword evidence="3" id="KW-0547">Nucleotide-binding</keyword>
<keyword evidence="5" id="KW-0067">ATP-binding</keyword>
<keyword evidence="9" id="KW-1185">Reference proteome</keyword>
<evidence type="ECO:0000313" key="9">
    <source>
        <dbReference type="Proteomes" id="UP000657574"/>
    </source>
</evidence>
<dbReference type="InterPro" id="IPR000719">
    <property type="entry name" value="Prot_kinase_dom"/>
</dbReference>
<evidence type="ECO:0000256" key="1">
    <source>
        <dbReference type="ARBA" id="ARBA00012513"/>
    </source>
</evidence>
<comment type="caution">
    <text evidence="8">The sequence shown here is derived from an EMBL/GenBank/DDBJ whole genome shotgun (WGS) entry which is preliminary data.</text>
</comment>
<feature type="compositionally biased region" description="Low complexity" evidence="6">
    <location>
        <begin position="170"/>
        <end position="180"/>
    </location>
</feature>
<dbReference type="Gene3D" id="1.10.510.10">
    <property type="entry name" value="Transferase(Phosphotransferase) domain 1"/>
    <property type="match status" value="1"/>
</dbReference>
<dbReference type="PANTHER" id="PTHR43671:SF13">
    <property type="entry name" value="SERINE_THREONINE-PROTEIN KINASE NEK2"/>
    <property type="match status" value="1"/>
</dbReference>
<feature type="compositionally biased region" description="Pro residues" evidence="6">
    <location>
        <begin position="143"/>
        <end position="153"/>
    </location>
</feature>
<gene>
    <name evidence="8" type="ORF">GCM10010121_094570</name>
</gene>
<dbReference type="SUPFAM" id="SSF56112">
    <property type="entry name" value="Protein kinase-like (PK-like)"/>
    <property type="match status" value="1"/>
</dbReference>
<dbReference type="SMART" id="SM00220">
    <property type="entry name" value="S_TKc"/>
    <property type="match status" value="1"/>
</dbReference>
<dbReference type="PROSITE" id="PS50011">
    <property type="entry name" value="PROTEIN_KINASE_DOM"/>
    <property type="match status" value="1"/>
</dbReference>
<evidence type="ECO:0000259" key="7">
    <source>
        <dbReference type="PROSITE" id="PS50011"/>
    </source>
</evidence>
<dbReference type="InterPro" id="IPR011009">
    <property type="entry name" value="Kinase-like_dom_sf"/>
</dbReference>
<evidence type="ECO:0000313" key="8">
    <source>
        <dbReference type="EMBL" id="GGJ68942.1"/>
    </source>
</evidence>
<feature type="region of interest" description="Disordered" evidence="6">
    <location>
        <begin position="132"/>
        <end position="185"/>
    </location>
</feature>
<evidence type="ECO:0000256" key="2">
    <source>
        <dbReference type="ARBA" id="ARBA00022679"/>
    </source>
</evidence>
<dbReference type="GO" id="GO:0004674">
    <property type="term" value="F:protein serine/threonine kinase activity"/>
    <property type="evidence" value="ECO:0007669"/>
    <property type="project" value="UniProtKB-EC"/>
</dbReference>
<dbReference type="Proteomes" id="UP000657574">
    <property type="component" value="Unassembled WGS sequence"/>
</dbReference>
<reference evidence="8" key="2">
    <citation type="submission" date="2020-09" db="EMBL/GenBank/DDBJ databases">
        <authorList>
            <person name="Sun Q."/>
            <person name="Ohkuma M."/>
        </authorList>
    </citation>
    <scope>NUCLEOTIDE SEQUENCE</scope>
    <source>
        <strain evidence="8">JCM 3086</strain>
    </source>
</reference>
<feature type="domain" description="Protein kinase" evidence="7">
    <location>
        <begin position="1"/>
        <end position="137"/>
    </location>
</feature>
<evidence type="ECO:0000256" key="5">
    <source>
        <dbReference type="ARBA" id="ARBA00022840"/>
    </source>
</evidence>
<reference evidence="8" key="1">
    <citation type="journal article" date="2014" name="Int. J. Syst. Evol. Microbiol.">
        <title>Complete genome sequence of Corynebacterium casei LMG S-19264T (=DSM 44701T), isolated from a smear-ripened cheese.</title>
        <authorList>
            <consortium name="US DOE Joint Genome Institute (JGI-PGF)"/>
            <person name="Walter F."/>
            <person name="Albersmeier A."/>
            <person name="Kalinowski J."/>
            <person name="Ruckert C."/>
        </authorList>
    </citation>
    <scope>NUCLEOTIDE SEQUENCE</scope>
    <source>
        <strain evidence="8">JCM 3086</strain>
    </source>
</reference>
<name>A0A917PAT5_9ACTN</name>
<accession>A0A917PAT5</accession>
<dbReference type="RefSeq" id="WP_308429097.1">
    <property type="nucleotide sequence ID" value="NZ_BMQA01000108.1"/>
</dbReference>
<evidence type="ECO:0000256" key="4">
    <source>
        <dbReference type="ARBA" id="ARBA00022777"/>
    </source>
</evidence>
<evidence type="ECO:0000256" key="6">
    <source>
        <dbReference type="SAM" id="MobiDB-lite"/>
    </source>
</evidence>
<dbReference type="PANTHER" id="PTHR43671">
    <property type="entry name" value="SERINE/THREONINE-PROTEIN KINASE NEK"/>
    <property type="match status" value="1"/>
</dbReference>
<dbReference type="AlphaFoldDB" id="A0A917PAT5"/>
<dbReference type="EMBL" id="BMQA01000108">
    <property type="protein sequence ID" value="GGJ68942.1"/>
    <property type="molecule type" value="Genomic_DNA"/>
</dbReference>
<keyword evidence="2" id="KW-0808">Transferase</keyword>
<dbReference type="EC" id="2.7.11.1" evidence="1"/>